<comment type="catalytic activity">
    <reaction evidence="4">
        <text>O-phospho-L-tyrosyl-[protein] + H2O = L-tyrosyl-[protein] + phosphate</text>
        <dbReference type="Rhea" id="RHEA:10684"/>
        <dbReference type="Rhea" id="RHEA-COMP:10136"/>
        <dbReference type="Rhea" id="RHEA-COMP:20101"/>
        <dbReference type="ChEBI" id="CHEBI:15377"/>
        <dbReference type="ChEBI" id="CHEBI:43474"/>
        <dbReference type="ChEBI" id="CHEBI:46858"/>
        <dbReference type="ChEBI" id="CHEBI:61978"/>
        <dbReference type="EC" id="3.1.3.48"/>
    </reaction>
</comment>
<dbReference type="EMBL" id="VANU01000005">
    <property type="protein sequence ID" value="TLP36842.1"/>
    <property type="molecule type" value="Genomic_DNA"/>
</dbReference>
<dbReference type="GO" id="GO:0030145">
    <property type="term" value="F:manganese ion binding"/>
    <property type="evidence" value="ECO:0007669"/>
    <property type="project" value="InterPro"/>
</dbReference>
<organism evidence="5 6">
    <name type="scientific">Arcobacter arenosus</name>
    <dbReference type="NCBI Taxonomy" id="2576037"/>
    <lineage>
        <taxon>Bacteria</taxon>
        <taxon>Pseudomonadati</taxon>
        <taxon>Campylobacterota</taxon>
        <taxon>Epsilonproteobacteria</taxon>
        <taxon>Campylobacterales</taxon>
        <taxon>Arcobacteraceae</taxon>
        <taxon>Arcobacter</taxon>
    </lineage>
</organism>
<gene>
    <name evidence="5" type="ORF">FDK22_11365</name>
</gene>
<evidence type="ECO:0000256" key="3">
    <source>
        <dbReference type="ARBA" id="ARBA00022801"/>
    </source>
</evidence>
<evidence type="ECO:0000313" key="5">
    <source>
        <dbReference type="EMBL" id="TLP36842.1"/>
    </source>
</evidence>
<accession>A0A5R8XYI7</accession>
<keyword evidence="3" id="KW-0378">Hydrolase</keyword>
<dbReference type="Pfam" id="PF19567">
    <property type="entry name" value="CpsB_CapC"/>
    <property type="match status" value="1"/>
</dbReference>
<evidence type="ECO:0000256" key="1">
    <source>
        <dbReference type="ARBA" id="ARBA00005750"/>
    </source>
</evidence>
<reference evidence="5 6" key="1">
    <citation type="submission" date="2019-05" db="EMBL/GenBank/DDBJ databases">
        <title>Arcobacter sp. nov., isolated from sea sediment.</title>
        <authorList>
            <person name="Kim W."/>
        </authorList>
    </citation>
    <scope>NUCLEOTIDE SEQUENCE [LARGE SCALE GENOMIC DNA]</scope>
    <source>
        <strain evidence="5 6">CAU 1517</strain>
    </source>
</reference>
<dbReference type="PANTHER" id="PTHR39181:SF1">
    <property type="entry name" value="TYROSINE-PROTEIN PHOSPHATASE YWQE"/>
    <property type="match status" value="1"/>
</dbReference>
<dbReference type="PANTHER" id="PTHR39181">
    <property type="entry name" value="TYROSINE-PROTEIN PHOSPHATASE YWQE"/>
    <property type="match status" value="1"/>
</dbReference>
<dbReference type="OrthoDB" id="9788539at2"/>
<dbReference type="AlphaFoldDB" id="A0A5R8XYI7"/>
<name>A0A5R8XYI7_9BACT</name>
<dbReference type="SUPFAM" id="SSF89550">
    <property type="entry name" value="PHP domain-like"/>
    <property type="match status" value="1"/>
</dbReference>
<dbReference type="Gene3D" id="3.20.20.140">
    <property type="entry name" value="Metal-dependent hydrolases"/>
    <property type="match status" value="1"/>
</dbReference>
<sequence length="250" mass="29085">MVKKLFSSIFEKKSKDYKPEYYTTDLHSHLIPGIDDGVKTLDESIHIIQGIKNLGFNKIITTPHIMAHRFPNTKEIILDACEKLKKELKNRNIDIELIASAEYYFDENFLELIENDDLLYFGKDKYVLFELSYTNKPFGLEQTIFKLLSKGYRPILAHPERYSYFASNFSKYDKLKQSGVRFQINLNSLIGFYGKKPKSAAKYLSDKGLVDFVGSDIHGQKYLDSFEKAVFAKETHELFEKNSIKNYKLV</sequence>
<protein>
    <recommendedName>
        <fullName evidence="2">protein-tyrosine-phosphatase</fullName>
        <ecNumber evidence="2">3.1.3.48</ecNumber>
    </recommendedName>
</protein>
<dbReference type="PIRSF" id="PIRSF016557">
    <property type="entry name" value="Caps_synth_CpsB"/>
    <property type="match status" value="1"/>
</dbReference>
<evidence type="ECO:0000256" key="4">
    <source>
        <dbReference type="ARBA" id="ARBA00051722"/>
    </source>
</evidence>
<evidence type="ECO:0000256" key="2">
    <source>
        <dbReference type="ARBA" id="ARBA00013064"/>
    </source>
</evidence>
<dbReference type="InterPro" id="IPR016667">
    <property type="entry name" value="Caps_polysacc_synth_CpsB/CapC"/>
</dbReference>
<comment type="caution">
    <text evidence="5">The sequence shown here is derived from an EMBL/GenBank/DDBJ whole genome shotgun (WGS) entry which is preliminary data.</text>
</comment>
<proteinExistence type="inferred from homology"/>
<evidence type="ECO:0000313" key="6">
    <source>
        <dbReference type="Proteomes" id="UP000308901"/>
    </source>
</evidence>
<keyword evidence="6" id="KW-1185">Reference proteome</keyword>
<dbReference type="RefSeq" id="WP_138153097.1">
    <property type="nucleotide sequence ID" value="NZ_VANU01000005.1"/>
</dbReference>
<dbReference type="GO" id="GO:0004725">
    <property type="term" value="F:protein tyrosine phosphatase activity"/>
    <property type="evidence" value="ECO:0007669"/>
    <property type="project" value="UniProtKB-EC"/>
</dbReference>
<dbReference type="EC" id="3.1.3.48" evidence="2"/>
<dbReference type="Proteomes" id="UP000308901">
    <property type="component" value="Unassembled WGS sequence"/>
</dbReference>
<comment type="similarity">
    <text evidence="1">Belongs to the metallo-dependent hydrolases superfamily. CpsB/CapC family.</text>
</comment>
<dbReference type="InterPro" id="IPR016195">
    <property type="entry name" value="Pol/histidinol_Pase-like"/>
</dbReference>